<keyword evidence="2 4" id="KW-0472">Membrane</keyword>
<dbReference type="InterPro" id="IPR012338">
    <property type="entry name" value="Beta-lactam/transpept-like"/>
</dbReference>
<dbReference type="Proteomes" id="UP000194948">
    <property type="component" value="Chromosome"/>
</dbReference>
<evidence type="ECO:0000256" key="2">
    <source>
        <dbReference type="ARBA" id="ARBA00023136"/>
    </source>
</evidence>
<proteinExistence type="predicted"/>
<name>A0AAQ3WBN4_9ENTE</name>
<evidence type="ECO:0000313" key="7">
    <source>
        <dbReference type="Proteomes" id="UP000194948"/>
    </source>
</evidence>
<feature type="domain" description="Beta-lactamase-related" evidence="5">
    <location>
        <begin position="83"/>
        <end position="385"/>
    </location>
</feature>
<dbReference type="InterPro" id="IPR050491">
    <property type="entry name" value="AmpC-like"/>
</dbReference>
<protein>
    <recommendedName>
        <fullName evidence="5">Beta-lactamase-related domain-containing protein</fullName>
    </recommendedName>
</protein>
<feature type="compositionally biased region" description="Low complexity" evidence="3">
    <location>
        <begin position="43"/>
        <end position="62"/>
    </location>
</feature>
<evidence type="ECO:0000313" key="6">
    <source>
        <dbReference type="EMBL" id="WYK00338.1"/>
    </source>
</evidence>
<dbReference type="EMBL" id="CP147244">
    <property type="protein sequence ID" value="WYK00338.1"/>
    <property type="molecule type" value="Genomic_DNA"/>
</dbReference>
<dbReference type="GO" id="GO:0016020">
    <property type="term" value="C:membrane"/>
    <property type="evidence" value="ECO:0007669"/>
    <property type="project" value="UniProtKB-SubCell"/>
</dbReference>
<gene>
    <name evidence="6" type="ORF">A5821_001432</name>
</gene>
<evidence type="ECO:0000256" key="3">
    <source>
        <dbReference type="SAM" id="MobiDB-lite"/>
    </source>
</evidence>
<feature type="region of interest" description="Disordered" evidence="3">
    <location>
        <begin position="41"/>
        <end position="64"/>
    </location>
</feature>
<evidence type="ECO:0000256" key="1">
    <source>
        <dbReference type="ARBA" id="ARBA00004370"/>
    </source>
</evidence>
<organism evidence="6 7">
    <name type="scientific">Candidatus Enterococcus palustris</name>
    <dbReference type="NCBI Taxonomy" id="1834189"/>
    <lineage>
        <taxon>Bacteria</taxon>
        <taxon>Bacillati</taxon>
        <taxon>Bacillota</taxon>
        <taxon>Bacilli</taxon>
        <taxon>Lactobacillales</taxon>
        <taxon>Enterococcaceae</taxon>
        <taxon>Enterococcus</taxon>
    </lineage>
</organism>
<evidence type="ECO:0000256" key="4">
    <source>
        <dbReference type="SAM" id="Phobius"/>
    </source>
</evidence>
<dbReference type="PANTHER" id="PTHR46825:SF11">
    <property type="entry name" value="PENICILLIN-BINDING PROTEIN 4"/>
    <property type="match status" value="1"/>
</dbReference>
<dbReference type="Gene3D" id="3.40.710.10">
    <property type="entry name" value="DD-peptidase/beta-lactamase superfamily"/>
    <property type="match status" value="1"/>
</dbReference>
<dbReference type="AlphaFoldDB" id="A0AAQ3WBN4"/>
<comment type="subcellular location">
    <subcellularLocation>
        <location evidence="1">Membrane</location>
    </subcellularLocation>
</comment>
<dbReference type="RefSeq" id="WP_086313887.1">
    <property type="nucleotide sequence ID" value="NZ_CP147244.1"/>
</dbReference>
<dbReference type="InterPro" id="IPR001466">
    <property type="entry name" value="Beta-lactam-related"/>
</dbReference>
<reference evidence="6 7" key="2">
    <citation type="submission" date="2024-03" db="EMBL/GenBank/DDBJ databases">
        <title>The Genome Sequence of Enterococcus sp. DIV0205d.</title>
        <authorList>
            <consortium name="The Broad Institute Genomics Platform"/>
            <consortium name="The Broad Institute Microbial Omics Core"/>
            <consortium name="The Broad Institute Genomic Center for Infectious Diseases"/>
            <person name="Earl A."/>
            <person name="Manson A."/>
            <person name="Gilmore M."/>
            <person name="Schwartman J."/>
            <person name="Shea T."/>
            <person name="Abouelleil A."/>
            <person name="Cao P."/>
            <person name="Chapman S."/>
            <person name="Cusick C."/>
            <person name="Young S."/>
            <person name="Neafsey D."/>
            <person name="Nusbaum C."/>
            <person name="Birren B."/>
        </authorList>
    </citation>
    <scope>NUCLEOTIDE SEQUENCE [LARGE SCALE GENOMIC DNA]</scope>
    <source>
        <strain evidence="6 7">7F3_DIV0205</strain>
    </source>
</reference>
<keyword evidence="7" id="KW-1185">Reference proteome</keyword>
<keyword evidence="4" id="KW-1133">Transmembrane helix</keyword>
<evidence type="ECO:0000259" key="5">
    <source>
        <dbReference type="Pfam" id="PF00144"/>
    </source>
</evidence>
<dbReference type="SUPFAM" id="SSF56601">
    <property type="entry name" value="beta-lactamase/transpeptidase-like"/>
    <property type="match status" value="1"/>
</dbReference>
<accession>A0AAQ3WBN4</accession>
<feature type="transmembrane region" description="Helical" evidence="4">
    <location>
        <begin position="12"/>
        <end position="34"/>
    </location>
</feature>
<keyword evidence="4" id="KW-0812">Transmembrane</keyword>
<reference evidence="7" key="1">
    <citation type="submission" date="2017-05" db="EMBL/GenBank/DDBJ databases">
        <title>The Genome Sequence of EEnterococcus faecalis 9F2_4866.</title>
        <authorList>
            <consortium name="The Broad Institute Genomics Platform"/>
            <consortium name="The Broad Institute Genomic Center for Infectious Diseases"/>
            <person name="Earl A."/>
            <person name="Manson A."/>
            <person name="Schwartman J."/>
            <person name="Gilmore M."/>
            <person name="Abouelleil A."/>
            <person name="Cao P."/>
            <person name="Chapman S."/>
            <person name="Cusick C."/>
            <person name="Shea T."/>
            <person name="Young S."/>
            <person name="Neafsey D."/>
            <person name="Nusbaum C."/>
            <person name="Birren B."/>
        </authorList>
    </citation>
    <scope>NUCLEOTIDE SEQUENCE [LARGE SCALE GENOMIC DNA]</scope>
    <source>
        <strain evidence="7">7F3_DIV0205</strain>
    </source>
</reference>
<sequence length="398" mass="44906">MHYKKHHKKRSPYTPILIILLLIILVGIELYLLFFQNRTTPASQTGSSESITETTQSSTSLTPDAQQAENFNKEVQPTSDFANEINQELEDKQFIGTALVIHNGQIILQKGFGYANFSENRPNTYESTFQIGSIQKAFTASLILQQVQAQKLSLDDTLDRFYPTIEGSEKITIRQLLSMTSGLYQKIKPTIMMSDDAFLQFSISNAAMGIYGKYKYEAVNYSILVGILEQLTGTSYRTLFTQTFNQGLKLSHTCFYNDFIKSSNRTYAYEKVDGKNFGSIIRDDTLTFDQEIGTGNVGMTVGDLYLFYSSLFEGKIVDQQIIDELWTPDTETKYMGGLYNFPNYIKGHGTEGGFESNAMVSKDLQNAVILLSNQYPKDNTHSELAKSIFNLLGPYQSK</sequence>
<dbReference type="PANTHER" id="PTHR46825">
    <property type="entry name" value="D-ALANYL-D-ALANINE-CARBOXYPEPTIDASE/ENDOPEPTIDASE AMPH"/>
    <property type="match status" value="1"/>
</dbReference>
<dbReference type="Pfam" id="PF00144">
    <property type="entry name" value="Beta-lactamase"/>
    <property type="match status" value="1"/>
</dbReference>